<proteinExistence type="predicted"/>
<name>A0ABY6CIS2_9HYPH</name>
<dbReference type="NCBIfam" id="TIGR01560">
    <property type="entry name" value="put_DNA_pack"/>
    <property type="match status" value="1"/>
</dbReference>
<accession>A0ABY6CIS2</accession>
<reference evidence="1 2" key="1">
    <citation type="submission" date="2022-09" db="EMBL/GenBank/DDBJ databases">
        <title>Interaction between co-microsymbionts with complementary sets of symbiotic genes in legume-rhizobium systems.</title>
        <authorList>
            <person name="Safronova V."/>
            <person name="Sazanova A."/>
            <person name="Afonin A."/>
            <person name="Chirak E."/>
        </authorList>
    </citation>
    <scope>NUCLEOTIDE SEQUENCE [LARGE SCALE GENOMIC DNA]</scope>
    <source>
        <strain evidence="1 2">A18/4-1</strain>
    </source>
</reference>
<keyword evidence="2" id="KW-1185">Reference proteome</keyword>
<dbReference type="Pfam" id="PF05135">
    <property type="entry name" value="Phage_connect_1"/>
    <property type="match status" value="1"/>
</dbReference>
<dbReference type="InterPro" id="IPR021146">
    <property type="entry name" value="Phage_gp6-like_head-tail"/>
</dbReference>
<sequence>MPLLELPLVKKHLRVSFDDEDAEIAIYLAAAESLVIETLDRPVLPADNALPEEGDDDYDETAIIVNSAIKAAILLVTGHLYENREASTDQKLEELPISVKHLIAPWRVWRKFEEDETDCKDRFIWS</sequence>
<dbReference type="Gene3D" id="1.10.3230.30">
    <property type="entry name" value="Phage gp6-like head-tail connector protein"/>
    <property type="match status" value="1"/>
</dbReference>
<gene>
    <name evidence="1" type="ORF">N8A98_06855</name>
</gene>
<dbReference type="InterPro" id="IPR006450">
    <property type="entry name" value="Phage_HK97_gp6-like"/>
</dbReference>
<dbReference type="Proteomes" id="UP001061862">
    <property type="component" value="Chromosome"/>
</dbReference>
<dbReference type="CDD" id="cd08054">
    <property type="entry name" value="gp6"/>
    <property type="match status" value="1"/>
</dbReference>
<organism evidence="1 2">
    <name type="scientific">Devosia neptuniae</name>
    <dbReference type="NCBI Taxonomy" id="191302"/>
    <lineage>
        <taxon>Bacteria</taxon>
        <taxon>Pseudomonadati</taxon>
        <taxon>Pseudomonadota</taxon>
        <taxon>Alphaproteobacteria</taxon>
        <taxon>Hyphomicrobiales</taxon>
        <taxon>Devosiaceae</taxon>
        <taxon>Devosia</taxon>
    </lineage>
</organism>
<dbReference type="EMBL" id="CP104965">
    <property type="protein sequence ID" value="UXN70901.1"/>
    <property type="molecule type" value="Genomic_DNA"/>
</dbReference>
<dbReference type="RefSeq" id="WP_262170186.1">
    <property type="nucleotide sequence ID" value="NZ_CP104965.1"/>
</dbReference>
<evidence type="ECO:0000313" key="2">
    <source>
        <dbReference type="Proteomes" id="UP001061862"/>
    </source>
</evidence>
<protein>
    <submittedName>
        <fullName evidence="1">Head-tail connector protein</fullName>
    </submittedName>
</protein>
<evidence type="ECO:0000313" key="1">
    <source>
        <dbReference type="EMBL" id="UXN70901.1"/>
    </source>
</evidence>